<dbReference type="KEGG" id="acan:ACA1_289830"/>
<evidence type="ECO:0000256" key="9">
    <source>
        <dbReference type="ARBA" id="ARBA00022989"/>
    </source>
</evidence>
<feature type="compositionally biased region" description="Basic and acidic residues" evidence="12">
    <location>
        <begin position="19"/>
        <end position="29"/>
    </location>
</feature>
<gene>
    <name evidence="14" type="ORF">ACA1_289830</name>
</gene>
<evidence type="ECO:0000313" key="15">
    <source>
        <dbReference type="Proteomes" id="UP000011083"/>
    </source>
</evidence>
<dbReference type="OMA" id="YYVQPRI"/>
<reference evidence="14 15" key="1">
    <citation type="journal article" date="2013" name="Genome Biol.">
        <title>Genome of Acanthamoeba castellanii highlights extensive lateral gene transfer and early evolution of tyrosine kinase signaling.</title>
        <authorList>
            <person name="Clarke M."/>
            <person name="Lohan A.J."/>
            <person name="Liu B."/>
            <person name="Lagkouvardos I."/>
            <person name="Roy S."/>
            <person name="Zafar N."/>
            <person name="Bertelli C."/>
            <person name="Schilde C."/>
            <person name="Kianianmomeni A."/>
            <person name="Burglin T.R."/>
            <person name="Frech C."/>
            <person name="Turcotte B."/>
            <person name="Kopec K.O."/>
            <person name="Synnott J.M."/>
            <person name="Choo C."/>
            <person name="Paponov I."/>
            <person name="Finkler A."/>
            <person name="Soon Heng Tan C."/>
            <person name="Hutchins A.P."/>
            <person name="Weinmeier T."/>
            <person name="Rattei T."/>
            <person name="Chu J.S."/>
            <person name="Gimenez G."/>
            <person name="Irimia M."/>
            <person name="Rigden D.J."/>
            <person name="Fitzpatrick D.A."/>
            <person name="Lorenzo-Morales J."/>
            <person name="Bateman A."/>
            <person name="Chiu C.H."/>
            <person name="Tang P."/>
            <person name="Hegemann P."/>
            <person name="Fromm H."/>
            <person name="Raoult D."/>
            <person name="Greub G."/>
            <person name="Miranda-Saavedra D."/>
            <person name="Chen N."/>
            <person name="Nash P."/>
            <person name="Ginger M.L."/>
            <person name="Horn M."/>
            <person name="Schaap P."/>
            <person name="Caler L."/>
            <person name="Loftus B."/>
        </authorList>
    </citation>
    <scope>NUCLEOTIDE SEQUENCE [LARGE SCALE GENOMIC DNA]</scope>
    <source>
        <strain evidence="14 15">Neff</strain>
    </source>
</reference>
<evidence type="ECO:0000256" key="13">
    <source>
        <dbReference type="SAM" id="Phobius"/>
    </source>
</evidence>
<evidence type="ECO:0000256" key="1">
    <source>
        <dbReference type="ARBA" id="ARBA00004389"/>
    </source>
</evidence>
<keyword evidence="10 13" id="KW-0472">Membrane</keyword>
<keyword evidence="5" id="KW-0677">Repeat</keyword>
<organism evidence="14 15">
    <name type="scientific">Acanthamoeba castellanii (strain ATCC 30010 / Neff)</name>
    <dbReference type="NCBI Taxonomy" id="1257118"/>
    <lineage>
        <taxon>Eukaryota</taxon>
        <taxon>Amoebozoa</taxon>
        <taxon>Discosea</taxon>
        <taxon>Longamoebia</taxon>
        <taxon>Centramoebida</taxon>
        <taxon>Acanthamoebidae</taxon>
        <taxon>Acanthamoeba</taxon>
    </lineage>
</organism>
<evidence type="ECO:0000256" key="5">
    <source>
        <dbReference type="ARBA" id="ARBA00022737"/>
    </source>
</evidence>
<dbReference type="OrthoDB" id="538223at2759"/>
<proteinExistence type="predicted"/>
<dbReference type="Pfam" id="PF00400">
    <property type="entry name" value="WD40"/>
    <property type="match status" value="2"/>
</dbReference>
<feature type="transmembrane region" description="Helical" evidence="13">
    <location>
        <begin position="352"/>
        <end position="371"/>
    </location>
</feature>
<keyword evidence="7" id="KW-0931">ER-Golgi transport</keyword>
<keyword evidence="3 11" id="KW-0853">WD repeat</keyword>
<evidence type="ECO:0000256" key="3">
    <source>
        <dbReference type="ARBA" id="ARBA00022574"/>
    </source>
</evidence>
<dbReference type="PANTHER" id="PTHR23284:SF0">
    <property type="entry name" value="PROLACTIN REGULATORY ELEMENT-BINDING PROTEIN"/>
    <property type="match status" value="1"/>
</dbReference>
<dbReference type="AlphaFoldDB" id="L8HJ65"/>
<dbReference type="Gene3D" id="2.130.10.10">
    <property type="entry name" value="YVTN repeat-like/Quinoprotein amine dehydrogenase"/>
    <property type="match status" value="1"/>
</dbReference>
<dbReference type="InterPro" id="IPR011047">
    <property type="entry name" value="Quinoprotein_ADH-like_sf"/>
</dbReference>
<evidence type="ECO:0000256" key="10">
    <source>
        <dbReference type="ARBA" id="ARBA00023136"/>
    </source>
</evidence>
<keyword evidence="8" id="KW-0653">Protein transport</keyword>
<dbReference type="SMART" id="SM00320">
    <property type="entry name" value="WD40"/>
    <property type="match status" value="4"/>
</dbReference>
<feature type="region of interest" description="Disordered" evidence="12">
    <location>
        <begin position="1"/>
        <end position="41"/>
    </location>
</feature>
<dbReference type="SUPFAM" id="SSF50998">
    <property type="entry name" value="Quinoprotein alcohol dehydrogenase-like"/>
    <property type="match status" value="1"/>
</dbReference>
<keyword evidence="4 13" id="KW-0812">Transmembrane</keyword>
<dbReference type="EMBL" id="KB007805">
    <property type="protein sequence ID" value="ELR25230.1"/>
    <property type="molecule type" value="Genomic_DNA"/>
</dbReference>
<dbReference type="PANTHER" id="PTHR23284">
    <property type="entry name" value="PROLACTIN REGULATORY ELEMENT BINDING PROTEIN"/>
    <property type="match status" value="1"/>
</dbReference>
<evidence type="ECO:0000256" key="8">
    <source>
        <dbReference type="ARBA" id="ARBA00022927"/>
    </source>
</evidence>
<accession>L8HJ65</accession>
<protein>
    <submittedName>
        <fullName evidence="14">WD domain, G-beta repeat-containing protein</fullName>
    </submittedName>
</protein>
<dbReference type="VEuPathDB" id="AmoebaDB:ACA1_289830"/>
<evidence type="ECO:0000256" key="12">
    <source>
        <dbReference type="SAM" id="MobiDB-lite"/>
    </source>
</evidence>
<keyword evidence="6" id="KW-0256">Endoplasmic reticulum</keyword>
<dbReference type="InterPro" id="IPR015943">
    <property type="entry name" value="WD40/YVTN_repeat-like_dom_sf"/>
</dbReference>
<evidence type="ECO:0000256" key="6">
    <source>
        <dbReference type="ARBA" id="ARBA00022824"/>
    </source>
</evidence>
<evidence type="ECO:0000256" key="7">
    <source>
        <dbReference type="ARBA" id="ARBA00022892"/>
    </source>
</evidence>
<dbReference type="GeneID" id="14926275"/>
<dbReference type="GO" id="GO:0003400">
    <property type="term" value="P:regulation of COPII vesicle coating"/>
    <property type="evidence" value="ECO:0007669"/>
    <property type="project" value="TreeGrafter"/>
</dbReference>
<keyword evidence="15" id="KW-1185">Reference proteome</keyword>
<evidence type="ECO:0000256" key="11">
    <source>
        <dbReference type="PROSITE-ProRule" id="PRU00221"/>
    </source>
</evidence>
<evidence type="ECO:0000313" key="14">
    <source>
        <dbReference type="EMBL" id="ELR25230.1"/>
    </source>
</evidence>
<sequence>MKHRKGGEQPAKIEEEEGKAEVVSKEAKKEKKKEKKEIQGLGSQQVNLQLPIYGLAVRHVDFEEVEANEKGKSKDGKKETKGAALPLSVIVGGGGGPGNTGIENKVALFEFKDGGFHLHALADMGECAIMNLAVHPETDFLENKEESDQKAVLFTPNGKVLVTAGVDGAVRLWDWPTLKEKAALMPASPKEIASMHISPDGLLLATVTGQPGDVCRIWQLPKDGKPKEQQTITPPGSDKTLCFRDCKFSPDGQHLYTIQTKSRSDSYLTKWSTKKWQDGQYVATGSGEGELAIFRTSDMKWIHRKRVHDFFVSKVAFAPDSSYVFSTSGDYSLVATAVQTSRGVMSLYGRELFVTFAVLVALLAIFIQYFVR</sequence>
<dbReference type="InterPro" id="IPR045260">
    <property type="entry name" value="Sec12-like"/>
</dbReference>
<keyword evidence="9 13" id="KW-1133">Transmembrane helix</keyword>
<name>L8HJ65_ACACF</name>
<dbReference type="RefSeq" id="XP_004367985.1">
    <property type="nucleotide sequence ID" value="XM_004367928.1"/>
</dbReference>
<dbReference type="InterPro" id="IPR001680">
    <property type="entry name" value="WD40_rpt"/>
</dbReference>
<evidence type="ECO:0000256" key="2">
    <source>
        <dbReference type="ARBA" id="ARBA00022448"/>
    </source>
</evidence>
<dbReference type="PROSITE" id="PS50294">
    <property type="entry name" value="WD_REPEATS_REGION"/>
    <property type="match status" value="1"/>
</dbReference>
<keyword evidence="2" id="KW-0813">Transport</keyword>
<evidence type="ECO:0000256" key="4">
    <source>
        <dbReference type="ARBA" id="ARBA00022692"/>
    </source>
</evidence>
<dbReference type="STRING" id="1257118.L8HJ65"/>
<dbReference type="PROSITE" id="PS50082">
    <property type="entry name" value="WD_REPEATS_2"/>
    <property type="match status" value="1"/>
</dbReference>
<dbReference type="GO" id="GO:0005789">
    <property type="term" value="C:endoplasmic reticulum membrane"/>
    <property type="evidence" value="ECO:0007669"/>
    <property type="project" value="UniProtKB-SubCell"/>
</dbReference>
<feature type="repeat" description="WD" evidence="11">
    <location>
        <begin position="151"/>
        <end position="174"/>
    </location>
</feature>
<dbReference type="GO" id="GO:0015031">
    <property type="term" value="P:protein transport"/>
    <property type="evidence" value="ECO:0007669"/>
    <property type="project" value="UniProtKB-KW"/>
</dbReference>
<dbReference type="GO" id="GO:0006888">
    <property type="term" value="P:endoplasmic reticulum to Golgi vesicle-mediated transport"/>
    <property type="evidence" value="ECO:0007669"/>
    <property type="project" value="TreeGrafter"/>
</dbReference>
<comment type="subcellular location">
    <subcellularLocation>
        <location evidence="1">Endoplasmic reticulum membrane</location>
        <topology evidence="1">Single-pass membrane protein</topology>
    </subcellularLocation>
</comment>
<dbReference type="Proteomes" id="UP000011083">
    <property type="component" value="Unassembled WGS sequence"/>
</dbReference>
<dbReference type="GO" id="GO:0005085">
    <property type="term" value="F:guanyl-nucleotide exchange factor activity"/>
    <property type="evidence" value="ECO:0007669"/>
    <property type="project" value="InterPro"/>
</dbReference>